<evidence type="ECO:0000313" key="2">
    <source>
        <dbReference type="Proteomes" id="UP000255129"/>
    </source>
</evidence>
<sequence length="190" mass="21651">MSINFVLTSQDMNQEKKELIKKILKVDDASIQDTLNKIAKASFLEYLSMITETGMPNRADEIRQNRLLLLIQHYFGDNLPTEADISTIFQLTQSQSKTLLANTVSRFKHTLDSSLINTMKRVIESAENSDELYLVVINSDVVKDELNKLITQRKPTFKPITKKKGSASQFEISEDSYDLLCAELNLNETE</sequence>
<name>A0A379G8Z7_9GAMM</name>
<gene>
    <name evidence="1" type="ORF">NCTC12026_03831</name>
</gene>
<dbReference type="OrthoDB" id="1495879at2"/>
<evidence type="ECO:0000313" key="1">
    <source>
        <dbReference type="EMBL" id="SUC37351.1"/>
    </source>
</evidence>
<dbReference type="EMBL" id="UGUA01000002">
    <property type="protein sequence ID" value="SUC37351.1"/>
    <property type="molecule type" value="Genomic_DNA"/>
</dbReference>
<protein>
    <submittedName>
        <fullName evidence="1">Uncharacterized protein</fullName>
    </submittedName>
</protein>
<reference evidence="1 2" key="1">
    <citation type="submission" date="2018-06" db="EMBL/GenBank/DDBJ databases">
        <authorList>
            <consortium name="Pathogen Informatics"/>
            <person name="Doyle S."/>
        </authorList>
    </citation>
    <scope>NUCLEOTIDE SEQUENCE [LARGE SCALE GENOMIC DNA]</scope>
    <source>
        <strain evidence="1 2">NCTC12026</strain>
    </source>
</reference>
<organism evidence="1 2">
    <name type="scientific">Providencia rustigianii</name>
    <dbReference type="NCBI Taxonomy" id="158850"/>
    <lineage>
        <taxon>Bacteria</taxon>
        <taxon>Pseudomonadati</taxon>
        <taxon>Pseudomonadota</taxon>
        <taxon>Gammaproteobacteria</taxon>
        <taxon>Enterobacterales</taxon>
        <taxon>Morganellaceae</taxon>
        <taxon>Providencia</taxon>
    </lineage>
</organism>
<dbReference type="AlphaFoldDB" id="A0A379G8Z7"/>
<accession>A0A379G8Z7</accession>
<dbReference type="Proteomes" id="UP000255129">
    <property type="component" value="Unassembled WGS sequence"/>
</dbReference>
<dbReference type="RefSeq" id="WP_115164820.1">
    <property type="nucleotide sequence ID" value="NZ_AP018946.1"/>
</dbReference>
<proteinExistence type="predicted"/>